<dbReference type="InterPro" id="IPR058240">
    <property type="entry name" value="rSAM_sf"/>
</dbReference>
<dbReference type="GO" id="GO:0046872">
    <property type="term" value="F:metal ion binding"/>
    <property type="evidence" value="ECO:0007669"/>
    <property type="project" value="UniProtKB-KW"/>
</dbReference>
<evidence type="ECO:0000313" key="12">
    <source>
        <dbReference type="EMBL" id="KAG8468417.1"/>
    </source>
</evidence>
<dbReference type="AlphaFoldDB" id="A0A8J5XTX0"/>
<protein>
    <recommendedName>
        <fullName evidence="11">Radical SAM core domain-containing protein</fullName>
    </recommendedName>
</protein>
<keyword evidence="4" id="KW-0963">Cytoplasm</keyword>
<keyword evidence="9" id="KW-0408">Iron</keyword>
<organism evidence="12 13">
    <name type="scientific">Diacronema lutheri</name>
    <name type="common">Unicellular marine alga</name>
    <name type="synonym">Monochrysis lutheri</name>
    <dbReference type="NCBI Taxonomy" id="2081491"/>
    <lineage>
        <taxon>Eukaryota</taxon>
        <taxon>Haptista</taxon>
        <taxon>Haptophyta</taxon>
        <taxon>Pavlovophyceae</taxon>
        <taxon>Pavlovales</taxon>
        <taxon>Pavlovaceae</taxon>
        <taxon>Diacronema</taxon>
    </lineage>
</organism>
<dbReference type="GO" id="GO:0051539">
    <property type="term" value="F:4 iron, 4 sulfur cluster binding"/>
    <property type="evidence" value="ECO:0007669"/>
    <property type="project" value="UniProtKB-KW"/>
</dbReference>
<keyword evidence="8" id="KW-0479">Metal-binding</keyword>
<dbReference type="InterPro" id="IPR004383">
    <property type="entry name" value="rRNA_lsu_MTrfase_RlmN/Cfr"/>
</dbReference>
<dbReference type="GO" id="GO:0005737">
    <property type="term" value="C:cytoplasm"/>
    <property type="evidence" value="ECO:0007669"/>
    <property type="project" value="UniProtKB-SubCell"/>
</dbReference>
<gene>
    <name evidence="12" type="ORF">KFE25_013500</name>
</gene>
<dbReference type="SFLD" id="SFLDG01062">
    <property type="entry name" value="methyltransferase_(Class_A)"/>
    <property type="match status" value="1"/>
</dbReference>
<dbReference type="GO" id="GO:0070475">
    <property type="term" value="P:rRNA base methylation"/>
    <property type="evidence" value="ECO:0007669"/>
    <property type="project" value="TreeGrafter"/>
</dbReference>
<dbReference type="EMBL" id="JAGTXO010000004">
    <property type="protein sequence ID" value="KAG8468417.1"/>
    <property type="molecule type" value="Genomic_DNA"/>
</dbReference>
<keyword evidence="10" id="KW-0411">Iron-sulfur</keyword>
<name>A0A8J5XTX0_DIALT</name>
<dbReference type="InterPro" id="IPR036361">
    <property type="entry name" value="SAP_dom_sf"/>
</dbReference>
<evidence type="ECO:0000256" key="6">
    <source>
        <dbReference type="ARBA" id="ARBA00022679"/>
    </source>
</evidence>
<keyword evidence="7" id="KW-0949">S-adenosyl-L-methionine</keyword>
<dbReference type="GO" id="GO:0008173">
    <property type="term" value="F:RNA methyltransferase activity"/>
    <property type="evidence" value="ECO:0007669"/>
    <property type="project" value="InterPro"/>
</dbReference>
<keyword evidence="6" id="KW-0808">Transferase</keyword>
<accession>A0A8J5XTX0</accession>
<evidence type="ECO:0000256" key="8">
    <source>
        <dbReference type="ARBA" id="ARBA00022723"/>
    </source>
</evidence>
<comment type="cofactor">
    <cofactor evidence="1">
        <name>[4Fe-4S] cluster</name>
        <dbReference type="ChEBI" id="CHEBI:49883"/>
    </cofactor>
</comment>
<evidence type="ECO:0000256" key="9">
    <source>
        <dbReference type="ARBA" id="ARBA00023004"/>
    </source>
</evidence>
<keyword evidence="13" id="KW-1185">Reference proteome</keyword>
<dbReference type="GO" id="GO:0030488">
    <property type="term" value="P:tRNA methylation"/>
    <property type="evidence" value="ECO:0007669"/>
    <property type="project" value="TreeGrafter"/>
</dbReference>
<feature type="domain" description="Radical SAM core" evidence="11">
    <location>
        <begin position="121"/>
        <end position="363"/>
    </location>
</feature>
<evidence type="ECO:0000256" key="5">
    <source>
        <dbReference type="ARBA" id="ARBA00022603"/>
    </source>
</evidence>
<evidence type="ECO:0000259" key="11">
    <source>
        <dbReference type="PROSITE" id="PS51918"/>
    </source>
</evidence>
<comment type="subcellular location">
    <subcellularLocation>
        <location evidence="2">Cytoplasm</location>
    </subcellularLocation>
</comment>
<dbReference type="Pfam" id="PF04055">
    <property type="entry name" value="Radical_SAM"/>
    <property type="match status" value="1"/>
</dbReference>
<evidence type="ECO:0000256" key="3">
    <source>
        <dbReference type="ARBA" id="ARBA00022485"/>
    </source>
</evidence>
<reference evidence="12" key="1">
    <citation type="submission" date="2021-05" db="EMBL/GenBank/DDBJ databases">
        <title>The genome of the haptophyte Pavlova lutheri (Diacronema luteri, Pavlovales) - a model for lipid biosynthesis in eukaryotic algae.</title>
        <authorList>
            <person name="Hulatt C.J."/>
            <person name="Posewitz M.C."/>
        </authorList>
    </citation>
    <scope>NUCLEOTIDE SEQUENCE</scope>
    <source>
        <strain evidence="12">NIVA-4/92</strain>
    </source>
</reference>
<dbReference type="InterPro" id="IPR007197">
    <property type="entry name" value="rSAM"/>
</dbReference>
<evidence type="ECO:0000256" key="1">
    <source>
        <dbReference type="ARBA" id="ARBA00001966"/>
    </source>
</evidence>
<evidence type="ECO:0000256" key="7">
    <source>
        <dbReference type="ARBA" id="ARBA00022691"/>
    </source>
</evidence>
<proteinExistence type="predicted"/>
<dbReference type="PANTHER" id="PTHR30544:SF9">
    <property type="entry name" value="RADICAL SAM SUPERFAMILY PROTEIN"/>
    <property type="match status" value="1"/>
</dbReference>
<dbReference type="GO" id="GO:0003677">
    <property type="term" value="F:DNA binding"/>
    <property type="evidence" value="ECO:0007669"/>
    <property type="project" value="InterPro"/>
</dbReference>
<dbReference type="SUPFAM" id="SSF102114">
    <property type="entry name" value="Radical SAM enzymes"/>
    <property type="match status" value="1"/>
</dbReference>
<dbReference type="InterPro" id="IPR040072">
    <property type="entry name" value="Methyltransferase_A"/>
</dbReference>
<dbReference type="CDD" id="cd01335">
    <property type="entry name" value="Radical_SAM"/>
    <property type="match status" value="1"/>
</dbReference>
<dbReference type="Gene3D" id="3.20.20.70">
    <property type="entry name" value="Aldolase class I"/>
    <property type="match status" value="1"/>
</dbReference>
<dbReference type="Pfam" id="PF09905">
    <property type="entry name" value="VF530"/>
    <property type="match status" value="1"/>
</dbReference>
<evidence type="ECO:0000256" key="2">
    <source>
        <dbReference type="ARBA" id="ARBA00004496"/>
    </source>
</evidence>
<evidence type="ECO:0000313" key="13">
    <source>
        <dbReference type="Proteomes" id="UP000751190"/>
    </source>
</evidence>
<dbReference type="SFLD" id="SFLDF00275">
    <property type="entry name" value="adenosine_C2_methyltransferase"/>
    <property type="match status" value="1"/>
</dbReference>
<dbReference type="OrthoDB" id="204498at2759"/>
<dbReference type="Proteomes" id="UP000751190">
    <property type="component" value="Unassembled WGS sequence"/>
</dbReference>
<dbReference type="SFLD" id="SFLDS00029">
    <property type="entry name" value="Radical_SAM"/>
    <property type="match status" value="1"/>
</dbReference>
<sequence>MVPHAARAERPLTADAPPPISILDLDAAEAWCTAHGLQPMHLRAVYRSVFRDGVGLDPSALSRAGVPARVAAELCARFVACGSRVVESRESAGGGRKLLVELGSGARVETVLIRHERASTGRARHTVCVSSQAGCSRRCSFCATGTMGLQAQLSAAEIVEQVWLARELIAADDAVGAEAAPLRNVVFMGMGEPLDNLDAVLRALRALSHMNLFALSPRQLTVSTVGASADAIRRLASGAPAVRLALSLHAASQPLRAELLPSAAECSLDELARALDDHARASGCGAMLEYLLIAGVNDRREDAVALAAFCHARREASGIDGAGAFVNLIPYNPTAPGALRGFATPADEAVRAFHAQLRAAGVNALVRWTSAAGRDTDGACGQLALGTPAPSVRRARVRMALGGDDDGRALGAGARRSEAWRMEGVKLATVVAELQAALGWAALADATGVRCFEPVARPTVKSALKFLRASEHRWARERVEALWLQRKLAAEAARGQAE</sequence>
<dbReference type="InterPro" id="IPR013785">
    <property type="entry name" value="Aldolase_TIM"/>
</dbReference>
<dbReference type="Gene3D" id="1.10.720.30">
    <property type="entry name" value="SAP domain"/>
    <property type="match status" value="1"/>
</dbReference>
<dbReference type="PROSITE" id="PS51918">
    <property type="entry name" value="RADICAL_SAM"/>
    <property type="match status" value="1"/>
</dbReference>
<evidence type="ECO:0000256" key="4">
    <source>
        <dbReference type="ARBA" id="ARBA00022490"/>
    </source>
</evidence>
<dbReference type="PANTHER" id="PTHR30544">
    <property type="entry name" value="23S RRNA METHYLTRANSFERASE"/>
    <property type="match status" value="1"/>
</dbReference>
<evidence type="ECO:0000256" key="10">
    <source>
        <dbReference type="ARBA" id="ARBA00023014"/>
    </source>
</evidence>
<keyword evidence="3" id="KW-0004">4Fe-4S</keyword>
<comment type="caution">
    <text evidence="12">The sequence shown here is derived from an EMBL/GenBank/DDBJ whole genome shotgun (WGS) entry which is preliminary data.</text>
</comment>
<dbReference type="InterPro" id="IPR018668">
    <property type="entry name" value="DNA-binding_VF530-like"/>
</dbReference>
<keyword evidence="5" id="KW-0489">Methyltransferase</keyword>